<name>A0A917NA79_9GAMM</name>
<dbReference type="OrthoDB" id="5646298at2"/>
<dbReference type="RefSeq" id="WP_131776203.1">
    <property type="nucleotide sequence ID" value="NZ_BMOB01000003.1"/>
</dbReference>
<evidence type="ECO:0000259" key="3">
    <source>
        <dbReference type="PROSITE" id="PS51545"/>
    </source>
</evidence>
<feature type="domain" description="PIK helical" evidence="3">
    <location>
        <begin position="1"/>
        <end position="92"/>
    </location>
</feature>
<dbReference type="Proteomes" id="UP000630149">
    <property type="component" value="Unassembled WGS sequence"/>
</dbReference>
<dbReference type="AlphaFoldDB" id="A0A917NA79"/>
<organism evidence="4 5">
    <name type="scientific">Legionella impletisoli</name>
    <dbReference type="NCBI Taxonomy" id="343510"/>
    <lineage>
        <taxon>Bacteria</taxon>
        <taxon>Pseudomonadati</taxon>
        <taxon>Pseudomonadota</taxon>
        <taxon>Gammaproteobacteria</taxon>
        <taxon>Legionellales</taxon>
        <taxon>Legionellaceae</taxon>
        <taxon>Legionella</taxon>
    </lineage>
</organism>
<dbReference type="InterPro" id="IPR001263">
    <property type="entry name" value="PI3K_accessory_dom"/>
</dbReference>
<keyword evidence="5" id="KW-1185">Reference proteome</keyword>
<keyword evidence="2" id="KW-0472">Membrane</keyword>
<proteinExistence type="predicted"/>
<evidence type="ECO:0000313" key="5">
    <source>
        <dbReference type="Proteomes" id="UP000630149"/>
    </source>
</evidence>
<comment type="caution">
    <text evidence="4">The sequence shown here is derived from an EMBL/GenBank/DDBJ whole genome shotgun (WGS) entry which is preliminary data.</text>
</comment>
<dbReference type="EMBL" id="BMOB01000003">
    <property type="protein sequence ID" value="GGI82343.1"/>
    <property type="molecule type" value="Genomic_DNA"/>
</dbReference>
<keyword evidence="2" id="KW-0812">Transmembrane</keyword>
<feature type="transmembrane region" description="Helical" evidence="2">
    <location>
        <begin position="139"/>
        <end position="158"/>
    </location>
</feature>
<keyword evidence="2" id="KW-1133">Transmembrane helix</keyword>
<evidence type="ECO:0000313" key="4">
    <source>
        <dbReference type="EMBL" id="GGI82343.1"/>
    </source>
</evidence>
<feature type="transmembrane region" description="Helical" evidence="2">
    <location>
        <begin position="109"/>
        <end position="133"/>
    </location>
</feature>
<gene>
    <name evidence="4" type="ORF">GCM10007966_08620</name>
</gene>
<reference evidence="4" key="2">
    <citation type="submission" date="2020-09" db="EMBL/GenBank/DDBJ databases">
        <authorList>
            <person name="Sun Q."/>
            <person name="Ohkuma M."/>
        </authorList>
    </citation>
    <scope>NUCLEOTIDE SEQUENCE</scope>
    <source>
        <strain evidence="4">JCM 13919</strain>
    </source>
</reference>
<evidence type="ECO:0000256" key="2">
    <source>
        <dbReference type="SAM" id="Phobius"/>
    </source>
</evidence>
<sequence>MSFNSHNDSTLLRETIQSIRALPSNEFNYYLTLMVSILEQNPDVEQRFIFLKKIRNLTIALQAFFQLLDNHENTEHCIQQITQEISDLVRLAHLNSIGSKLRSVLQMTIGLIAAVVVGLSCMVVGFGLGLFFHSNPFKGCFSGLQVGLGLGIILGYMLPKKLLTSKLTLKLEFCLNSLKQLNAELNVDRKTHEDYQRETKQALISKFFADFENPELAFETFLHENQTYEICTTPSGLIDREFDGSLGHHTLIRYQINGQWGIPMEFGDRLSSPNWIEQAETRTVKGQLLFDMLTLDRKLATTHPKNLRFVWNKYKAGSNDCLTYTDKITIGTKQAPTNIKRFHPKLDTWFGTHILAPIFRFISVISEHDLSNTSKLFSYSDASQITFFGKSSKNKPKGINNPTSPGLPIPMTNEHARF</sequence>
<dbReference type="PROSITE" id="PS51545">
    <property type="entry name" value="PIK_HELICAL"/>
    <property type="match status" value="1"/>
</dbReference>
<evidence type="ECO:0000256" key="1">
    <source>
        <dbReference type="SAM" id="MobiDB-lite"/>
    </source>
</evidence>
<reference evidence="4" key="1">
    <citation type="journal article" date="2014" name="Int. J. Syst. Evol. Microbiol.">
        <title>Complete genome sequence of Corynebacterium casei LMG S-19264T (=DSM 44701T), isolated from a smear-ripened cheese.</title>
        <authorList>
            <consortium name="US DOE Joint Genome Institute (JGI-PGF)"/>
            <person name="Walter F."/>
            <person name="Albersmeier A."/>
            <person name="Kalinowski J."/>
            <person name="Ruckert C."/>
        </authorList>
    </citation>
    <scope>NUCLEOTIDE SEQUENCE</scope>
    <source>
        <strain evidence="4">JCM 13919</strain>
    </source>
</reference>
<protein>
    <recommendedName>
        <fullName evidence="3">PIK helical domain-containing protein</fullName>
    </recommendedName>
</protein>
<accession>A0A917NA79</accession>
<feature type="region of interest" description="Disordered" evidence="1">
    <location>
        <begin position="393"/>
        <end position="418"/>
    </location>
</feature>